<feature type="compositionally biased region" description="Basic and acidic residues" evidence="1">
    <location>
        <begin position="348"/>
        <end position="363"/>
    </location>
</feature>
<feature type="region of interest" description="Disordered" evidence="1">
    <location>
        <begin position="348"/>
        <end position="381"/>
    </location>
</feature>
<accession>A0A9P0QUV5</accession>
<feature type="region of interest" description="Disordered" evidence="1">
    <location>
        <begin position="1"/>
        <end position="59"/>
    </location>
</feature>
<dbReference type="AlphaFoldDB" id="A0A9P0QUV5"/>
<sequence>MDTTNHSEQSGNRTVLPHQSYLVGTESNVENGAPLNNNKNHPDEESRKRPKLSEDEGQIAKRTTVLSEKASGKAFPSFNKLPLLELLSEYFPNRRHLGTLVYNPTTTWSTLQSEKLIGIKPEHVEMFIDLKERYIEKLEDKEFLAETKYIPVIPPLPVEYSNSYLEIKIPNRYLKEARESKERSIWGGNGGIYTDDSDVLTVLKHQGLFDGTIDLSVWNDGWTAKDIVRPGAKDIDSDSNSDAESYDVSATLLLLPPLSSYGGYYANGVNPRSWNKSRRKHNGISYVVYDVKWESRGTYLNDKNVFREAILEDLQAGKTVKREMSEKDGWRFNVGYFQELKKKYDSLNGDKQETVPEEKHEVVAEPVAAAPTVPTYTPENQ</sequence>
<feature type="compositionally biased region" description="Polar residues" evidence="1">
    <location>
        <begin position="1"/>
        <end position="13"/>
    </location>
</feature>
<dbReference type="Proteomes" id="UP000837801">
    <property type="component" value="Unassembled WGS sequence"/>
</dbReference>
<feature type="compositionally biased region" description="Polar residues" evidence="1">
    <location>
        <begin position="25"/>
        <end position="39"/>
    </location>
</feature>
<protein>
    <submittedName>
        <fullName evidence="2">Uncharacterized protein</fullName>
    </submittedName>
</protein>
<organism evidence="2 3">
    <name type="scientific">[Candida] railenensis</name>
    <dbReference type="NCBI Taxonomy" id="45579"/>
    <lineage>
        <taxon>Eukaryota</taxon>
        <taxon>Fungi</taxon>
        <taxon>Dikarya</taxon>
        <taxon>Ascomycota</taxon>
        <taxon>Saccharomycotina</taxon>
        <taxon>Pichiomycetes</taxon>
        <taxon>Debaryomycetaceae</taxon>
        <taxon>Kurtzmaniella</taxon>
    </lineage>
</organism>
<proteinExistence type="predicted"/>
<dbReference type="OrthoDB" id="3596986at2759"/>
<gene>
    <name evidence="2" type="ORF">CLIB1423_23S01266</name>
</gene>
<name>A0A9P0QUV5_9ASCO</name>
<comment type="caution">
    <text evidence="2">The sequence shown here is derived from an EMBL/GenBank/DDBJ whole genome shotgun (WGS) entry which is preliminary data.</text>
</comment>
<evidence type="ECO:0000256" key="1">
    <source>
        <dbReference type="SAM" id="MobiDB-lite"/>
    </source>
</evidence>
<feature type="compositionally biased region" description="Basic and acidic residues" evidence="1">
    <location>
        <begin position="40"/>
        <end position="54"/>
    </location>
</feature>
<dbReference type="EMBL" id="CAKXYY010000023">
    <property type="protein sequence ID" value="CAH2355254.1"/>
    <property type="molecule type" value="Genomic_DNA"/>
</dbReference>
<dbReference type="Pfam" id="PF08642">
    <property type="entry name" value="Rxt3"/>
    <property type="match status" value="1"/>
</dbReference>
<dbReference type="InterPro" id="IPR013951">
    <property type="entry name" value="Rxt3"/>
</dbReference>
<feature type="compositionally biased region" description="Low complexity" evidence="1">
    <location>
        <begin position="364"/>
        <end position="381"/>
    </location>
</feature>
<keyword evidence="3" id="KW-1185">Reference proteome</keyword>
<evidence type="ECO:0000313" key="2">
    <source>
        <dbReference type="EMBL" id="CAH2355254.1"/>
    </source>
</evidence>
<reference evidence="2" key="1">
    <citation type="submission" date="2022-03" db="EMBL/GenBank/DDBJ databases">
        <authorList>
            <person name="Legras J.-L."/>
            <person name="Devillers H."/>
            <person name="Grondin C."/>
        </authorList>
    </citation>
    <scope>NUCLEOTIDE SEQUENCE</scope>
    <source>
        <strain evidence="2">CLIB 1423</strain>
    </source>
</reference>
<evidence type="ECO:0000313" key="3">
    <source>
        <dbReference type="Proteomes" id="UP000837801"/>
    </source>
</evidence>